<feature type="compositionally biased region" description="Acidic residues" evidence="5">
    <location>
        <begin position="357"/>
        <end position="371"/>
    </location>
</feature>
<feature type="compositionally biased region" description="Polar residues" evidence="5">
    <location>
        <begin position="390"/>
        <end position="400"/>
    </location>
</feature>
<evidence type="ECO:0000256" key="5">
    <source>
        <dbReference type="SAM" id="MobiDB-lite"/>
    </source>
</evidence>
<organism evidence="6 7">
    <name type="scientific">Trichuris muris</name>
    <name type="common">Mouse whipworm</name>
    <dbReference type="NCBI Taxonomy" id="70415"/>
    <lineage>
        <taxon>Eukaryota</taxon>
        <taxon>Metazoa</taxon>
        <taxon>Ecdysozoa</taxon>
        <taxon>Nematoda</taxon>
        <taxon>Enoplea</taxon>
        <taxon>Dorylaimia</taxon>
        <taxon>Trichinellida</taxon>
        <taxon>Trichuridae</taxon>
        <taxon>Trichuris</taxon>
    </lineage>
</organism>
<dbReference type="PANTHER" id="PTHR10972:SF203">
    <property type="entry name" value="OXYSTEROL-BINDING PROTEIN HOMOLOG 3"/>
    <property type="match status" value="1"/>
</dbReference>
<dbReference type="WBParaSite" id="TMUE_3000011686.1">
    <property type="protein sequence ID" value="TMUE_3000011686.1"/>
    <property type="gene ID" value="WBGene00288986"/>
</dbReference>
<dbReference type="WBParaSite" id="TMUE_3000011686.3">
    <property type="protein sequence ID" value="TMUE_3000011686.3"/>
    <property type="gene ID" value="WBGene00288986"/>
</dbReference>
<evidence type="ECO:0000256" key="2">
    <source>
        <dbReference type="ARBA" id="ARBA00023121"/>
    </source>
</evidence>
<dbReference type="WBParaSite" id="TMUE_3000011686.2">
    <property type="protein sequence ID" value="TMUE_3000011686.2"/>
    <property type="gene ID" value="WBGene00288986"/>
</dbReference>
<dbReference type="InterPro" id="IPR011993">
    <property type="entry name" value="PH-like_dom_sf"/>
</dbReference>
<name>A0A5S6QW99_TRIMR</name>
<dbReference type="STRING" id="70415.A0A5S6QW99"/>
<dbReference type="GO" id="GO:0005829">
    <property type="term" value="C:cytosol"/>
    <property type="evidence" value="ECO:0007669"/>
    <property type="project" value="TreeGrafter"/>
</dbReference>
<evidence type="ECO:0000256" key="3">
    <source>
        <dbReference type="RuleBase" id="RU003844"/>
    </source>
</evidence>
<evidence type="ECO:0000256" key="1">
    <source>
        <dbReference type="ARBA" id="ARBA00008842"/>
    </source>
</evidence>
<dbReference type="SUPFAM" id="SSF144000">
    <property type="entry name" value="Oxysterol-binding protein-like"/>
    <property type="match status" value="1"/>
</dbReference>
<dbReference type="SUPFAM" id="SSF50729">
    <property type="entry name" value="PH domain-like"/>
    <property type="match status" value="1"/>
</dbReference>
<dbReference type="InterPro" id="IPR018494">
    <property type="entry name" value="Oxysterol-bd_CS"/>
</dbReference>
<dbReference type="Pfam" id="PF01237">
    <property type="entry name" value="Oxysterol_BP"/>
    <property type="match status" value="1"/>
</dbReference>
<dbReference type="GO" id="GO:0005886">
    <property type="term" value="C:plasma membrane"/>
    <property type="evidence" value="ECO:0007669"/>
    <property type="project" value="TreeGrafter"/>
</dbReference>
<dbReference type="GO" id="GO:0120009">
    <property type="term" value="P:intermembrane lipid transfer"/>
    <property type="evidence" value="ECO:0007669"/>
    <property type="project" value="UniProtKB-ARBA"/>
</dbReference>
<keyword evidence="2" id="KW-0446">Lipid-binding</keyword>
<protein>
    <recommendedName>
        <fullName evidence="4">Oxysterol-binding protein</fullName>
    </recommendedName>
</protein>
<dbReference type="GO" id="GO:0097038">
    <property type="term" value="C:perinuclear endoplasmic reticulum"/>
    <property type="evidence" value="ECO:0007669"/>
    <property type="project" value="TreeGrafter"/>
</dbReference>
<dbReference type="FunFam" id="2.40.160.120:FF:000001">
    <property type="entry name" value="Oxysterol-binding protein"/>
    <property type="match status" value="1"/>
</dbReference>
<evidence type="ECO:0000313" key="6">
    <source>
        <dbReference type="Proteomes" id="UP000046395"/>
    </source>
</evidence>
<dbReference type="InterPro" id="IPR000648">
    <property type="entry name" value="Oxysterol-bd"/>
</dbReference>
<dbReference type="Proteomes" id="UP000046395">
    <property type="component" value="Unassembled WGS sequence"/>
</dbReference>
<sequence length="820" mass="94870">MHEEASTKRCKPNGSIELTDYHINFPKLQPPVPHHEEVYVLRKLHTFSRWQRRYCVMSTGIMKLYGKSTDPYKGRHPLQTIDLSNVAVTAYPKERKLIISSKACKHHIKTKKKVLFDRLLGNLHNHRSYALTVTEARQTMCKSYQNLSSLFATIISKKDISTAENLYDQMGQIIKDLEYINQLTANLTNVFESNVEKVAATTGSTGKRRFSLQNSFRSRINALRQKIRRTSDAAIAEVKSEESHFCTNGQEVPKSFEVANSPLKDYLVVQRSFLDIAKLFVDKAAECMASIRRGQQSQKEAMKLEFLNLTELTRTRLEHDLNATQTAPMLSFSQDSKSEPNENFTVRMANKERSPPDDDSDDDGDDDDDDEKVLMSVRPKSPKKLRSPPNASIGSPQRRAQVTPAVKMSNKVQDAGEQSILNKTAWELYHMNGVAVSQRQILPTPMSAISISLWSILKQCFGKNLTRISLPVFIFEPLNMLQVLCEELEYSTLLDKAAMEEDRCMRMAYVALFAASRYKSTQYRTGRKPFNPVIGETYEYVRQDLGWRFVSEQVSHHPPISACHAESMHWLFWQSLTAMVKFWGRSIEAIPICSVHVLLKNKKEEYTWNKATSCLRNILSDNRYFEHYGEMIFSCKSEQPLPIKCKLQMKADYYKRDGPDNVIVRGEIFGQVLKETGEVALEITGNWTTGFFINGTCAWRPNILPENYEKYYGFTQFGLSLNDICADNKEYLPPSDTRFRPDQRMVEEGRLDEAEERKQAIEEFQRSRRKRMAREQKCHVTKWFDEHHEENGMKVYSFNYRYWKAREQRFQGVTFESCWG</sequence>
<dbReference type="PROSITE" id="PS01013">
    <property type="entry name" value="OSBP"/>
    <property type="match status" value="1"/>
</dbReference>
<keyword evidence="4" id="KW-0813">Transport</keyword>
<reference evidence="7" key="3">
    <citation type="submission" date="2019-12" db="UniProtKB">
        <authorList>
            <consortium name="WormBaseParasite"/>
        </authorList>
    </citation>
    <scope>IDENTIFICATION</scope>
</reference>
<dbReference type="Gene3D" id="2.40.160.120">
    <property type="match status" value="1"/>
</dbReference>
<comment type="similarity">
    <text evidence="1 3">Belongs to the OSBP family.</text>
</comment>
<dbReference type="GO" id="GO:0015485">
    <property type="term" value="F:cholesterol binding"/>
    <property type="evidence" value="ECO:0007669"/>
    <property type="project" value="TreeGrafter"/>
</dbReference>
<reference evidence="6" key="1">
    <citation type="submission" date="2013-11" db="EMBL/GenBank/DDBJ databases">
        <authorList>
            <person name="Aslett M."/>
        </authorList>
    </citation>
    <scope>NUCLEOTIDE SEQUENCE [LARGE SCALE GENOMIC DNA]</scope>
    <source>
        <strain evidence="6">Edinburgh</strain>
    </source>
</reference>
<keyword evidence="4" id="KW-0445">Lipid transport</keyword>
<dbReference type="AlphaFoldDB" id="A0A5S6QW99"/>
<dbReference type="Gene3D" id="2.30.29.30">
    <property type="entry name" value="Pleckstrin-homology domain (PH domain)/Phosphotyrosine-binding domain (PTB)"/>
    <property type="match status" value="1"/>
</dbReference>
<reference evidence="6" key="2">
    <citation type="submission" date="2014-03" db="EMBL/GenBank/DDBJ databases">
        <title>The whipworm genome and dual-species transcriptomics of an intimate host-pathogen interaction.</title>
        <authorList>
            <person name="Foth B.J."/>
            <person name="Tsai I.J."/>
            <person name="Reid A.J."/>
            <person name="Bancroft A.J."/>
            <person name="Nichol S."/>
            <person name="Tracey A."/>
            <person name="Holroyd N."/>
            <person name="Cotton J.A."/>
            <person name="Stanley E.J."/>
            <person name="Zarowiecki M."/>
            <person name="Liu J.Z."/>
            <person name="Huckvale T."/>
            <person name="Cooper P.J."/>
            <person name="Grencis R.K."/>
            <person name="Berriman M."/>
        </authorList>
    </citation>
    <scope>NUCLEOTIDE SEQUENCE [LARGE SCALE GENOMIC DNA]</scope>
    <source>
        <strain evidence="6">Edinburgh</strain>
    </source>
</reference>
<dbReference type="PANTHER" id="PTHR10972">
    <property type="entry name" value="OXYSTEROL-BINDING PROTEIN-RELATED"/>
    <property type="match status" value="1"/>
</dbReference>
<evidence type="ECO:0000313" key="7">
    <source>
        <dbReference type="WBParaSite" id="TMUE_3000011686.1"/>
    </source>
</evidence>
<evidence type="ECO:0000256" key="4">
    <source>
        <dbReference type="RuleBase" id="RU003845"/>
    </source>
</evidence>
<accession>A0A5S6QW99</accession>
<dbReference type="InterPro" id="IPR037239">
    <property type="entry name" value="OSBP_sf"/>
</dbReference>
<keyword evidence="6" id="KW-1185">Reference proteome</keyword>
<feature type="region of interest" description="Disordered" evidence="5">
    <location>
        <begin position="346"/>
        <end position="404"/>
    </location>
</feature>
<proteinExistence type="inferred from homology"/>